<dbReference type="InterPro" id="IPR038565">
    <property type="entry name" value="CLIP_sf"/>
</dbReference>
<dbReference type="SMART" id="SM00680">
    <property type="entry name" value="CLIP"/>
    <property type="match status" value="1"/>
</dbReference>
<dbReference type="InterPro" id="IPR001254">
    <property type="entry name" value="Trypsin_dom"/>
</dbReference>
<keyword evidence="5" id="KW-1015">Disulfide bond</keyword>
<gene>
    <name evidence="11" type="ORF">Fcan01_12938</name>
</gene>
<organism evidence="11 12">
    <name type="scientific">Folsomia candida</name>
    <name type="common">Springtail</name>
    <dbReference type="NCBI Taxonomy" id="158441"/>
    <lineage>
        <taxon>Eukaryota</taxon>
        <taxon>Metazoa</taxon>
        <taxon>Ecdysozoa</taxon>
        <taxon>Arthropoda</taxon>
        <taxon>Hexapoda</taxon>
        <taxon>Collembola</taxon>
        <taxon>Entomobryomorpha</taxon>
        <taxon>Isotomoidea</taxon>
        <taxon>Isotomidae</taxon>
        <taxon>Proisotominae</taxon>
        <taxon>Folsomia</taxon>
    </lineage>
</organism>
<dbReference type="PANTHER" id="PTHR24256">
    <property type="entry name" value="TRYPTASE-RELATED"/>
    <property type="match status" value="1"/>
</dbReference>
<dbReference type="AlphaFoldDB" id="A0A226E4G4"/>
<dbReference type="GO" id="GO:0006508">
    <property type="term" value="P:proteolysis"/>
    <property type="evidence" value="ECO:0007669"/>
    <property type="project" value="UniProtKB-KW"/>
</dbReference>
<keyword evidence="2 8" id="KW-0732">Signal</keyword>
<evidence type="ECO:0000256" key="7">
    <source>
        <dbReference type="ARBA" id="ARBA00024195"/>
    </source>
</evidence>
<evidence type="ECO:0000256" key="8">
    <source>
        <dbReference type="RuleBase" id="RU366078"/>
    </source>
</evidence>
<feature type="chain" id="PRO_5041019474" description="CLIP domain-containing serine protease" evidence="8">
    <location>
        <begin position="29"/>
        <end position="462"/>
    </location>
</feature>
<dbReference type="InterPro" id="IPR043504">
    <property type="entry name" value="Peptidase_S1_PA_chymotrypsin"/>
</dbReference>
<keyword evidence="6" id="KW-0325">Glycoprotein</keyword>
<dbReference type="InterPro" id="IPR051487">
    <property type="entry name" value="Ser/Thr_Proteases_Immune/Dev"/>
</dbReference>
<dbReference type="SUPFAM" id="SSF50494">
    <property type="entry name" value="Trypsin-like serine proteases"/>
    <property type="match status" value="1"/>
</dbReference>
<keyword evidence="3 8" id="KW-0378">Hydrolase</keyword>
<evidence type="ECO:0000256" key="2">
    <source>
        <dbReference type="ARBA" id="ARBA00022729"/>
    </source>
</evidence>
<protein>
    <recommendedName>
        <fullName evidence="8">CLIP domain-containing serine protease</fullName>
        <ecNumber evidence="8">3.4.21.-</ecNumber>
    </recommendedName>
</protein>
<dbReference type="Pfam" id="PF12032">
    <property type="entry name" value="CLIP"/>
    <property type="match status" value="1"/>
</dbReference>
<comment type="similarity">
    <text evidence="7 8">Belongs to the peptidase S1 family. CLIP subfamily.</text>
</comment>
<dbReference type="Pfam" id="PF00089">
    <property type="entry name" value="Trypsin"/>
    <property type="match status" value="1"/>
</dbReference>
<proteinExistence type="inferred from homology"/>
<dbReference type="Proteomes" id="UP000198287">
    <property type="component" value="Unassembled WGS sequence"/>
</dbReference>
<keyword evidence="1 8" id="KW-0645">Protease</keyword>
<keyword evidence="12" id="KW-1185">Reference proteome</keyword>
<dbReference type="CDD" id="cd00190">
    <property type="entry name" value="Tryp_SPc"/>
    <property type="match status" value="1"/>
</dbReference>
<comment type="domain">
    <text evidence="8">The clip domain consists of 35-55 residues which are 'knitted' together usually by 3 conserved disulfide bonds forming a clip-like compact structure.</text>
</comment>
<evidence type="ECO:0000256" key="4">
    <source>
        <dbReference type="ARBA" id="ARBA00022825"/>
    </source>
</evidence>
<dbReference type="PROSITE" id="PS50240">
    <property type="entry name" value="TRYPSIN_DOM"/>
    <property type="match status" value="1"/>
</dbReference>
<reference evidence="11 12" key="1">
    <citation type="submission" date="2015-12" db="EMBL/GenBank/DDBJ databases">
        <title>The genome of Folsomia candida.</title>
        <authorList>
            <person name="Faddeeva A."/>
            <person name="Derks M.F."/>
            <person name="Anvar Y."/>
            <person name="Smit S."/>
            <person name="Van Straalen N."/>
            <person name="Roelofs D."/>
        </authorList>
    </citation>
    <scope>NUCLEOTIDE SEQUENCE [LARGE SCALE GENOMIC DNA]</scope>
    <source>
        <strain evidence="11 12">VU population</strain>
        <tissue evidence="11">Whole body</tissue>
    </source>
</reference>
<dbReference type="FunFam" id="2.40.10.10:FF:000028">
    <property type="entry name" value="Serine protease easter"/>
    <property type="match status" value="1"/>
</dbReference>
<feature type="signal peptide" evidence="8">
    <location>
        <begin position="1"/>
        <end position="28"/>
    </location>
</feature>
<comment type="subcellular location">
    <subcellularLocation>
        <location evidence="8">Secreted</location>
    </subcellularLocation>
</comment>
<dbReference type="EC" id="3.4.21.-" evidence="8"/>
<comment type="caution">
    <text evidence="11">The sequence shown here is derived from an EMBL/GenBank/DDBJ whole genome shotgun (WGS) entry which is preliminary data.</text>
</comment>
<evidence type="ECO:0000256" key="3">
    <source>
        <dbReference type="ARBA" id="ARBA00022801"/>
    </source>
</evidence>
<sequence length="462" mass="51781">MKPRKWNWSVVGALFAVGVSYMVSQCKCANNPPSQPLNSQDYCRSVGRVLGLCVPLQDCSLFSRWLKERPIVKQNVKNVVKFTCYFDLQQPKVCCPLPEIRGKGSSRSSGVKTPPRHHPPQDEGLIFPDAAQQRLETHSTKVGRKLLSGSSLLPSLEECGSSVKLSRHLGTFGAHPWIAILGHKDLDNGKWTHICSGTLINPKYILTSAHCLSKFPEYQITHVRLGEYDLQTEIDRGSPFLRNTIFEEHAVQRSIIHPDYQRPGRGADIALIRLKDRVSYSEFVQPICLPLRDHYAMSSYWGTSGSEPSLLVQGKLLVAGWGRLHANSTGYRTLQEAQVKITPEDECQDSNRNLFSPAKQYCVGGNYRQNICVTDDGGALILPMRLGSRATAGPTPKVFQMGIFSSGPSVTQCQTWEGMDHRLIFLRHNNRVRSALPQSVPKPTIYSKVIPHLDWMQRQLQP</sequence>
<dbReference type="OrthoDB" id="7726766at2759"/>
<dbReference type="STRING" id="158441.A0A226E4G4"/>
<name>A0A226E4G4_FOLCA</name>
<dbReference type="OMA" id="WTHICSG"/>
<evidence type="ECO:0000259" key="10">
    <source>
        <dbReference type="PROSITE" id="PS50240"/>
    </source>
</evidence>
<evidence type="ECO:0000256" key="6">
    <source>
        <dbReference type="ARBA" id="ARBA00023180"/>
    </source>
</evidence>
<evidence type="ECO:0000256" key="9">
    <source>
        <dbReference type="SAM" id="MobiDB-lite"/>
    </source>
</evidence>
<dbReference type="PRINTS" id="PR00722">
    <property type="entry name" value="CHYMOTRYPSIN"/>
</dbReference>
<feature type="region of interest" description="Disordered" evidence="9">
    <location>
        <begin position="102"/>
        <end position="123"/>
    </location>
</feature>
<dbReference type="InterPro" id="IPR001314">
    <property type="entry name" value="Peptidase_S1A"/>
</dbReference>
<keyword evidence="8" id="KW-0964">Secreted</keyword>
<dbReference type="InterPro" id="IPR022700">
    <property type="entry name" value="CLIP"/>
</dbReference>
<dbReference type="GO" id="GO:0005576">
    <property type="term" value="C:extracellular region"/>
    <property type="evidence" value="ECO:0007669"/>
    <property type="project" value="UniProtKB-SubCell"/>
</dbReference>
<dbReference type="Gene3D" id="2.40.10.10">
    <property type="entry name" value="Trypsin-like serine proteases"/>
    <property type="match status" value="2"/>
</dbReference>
<evidence type="ECO:0000313" key="12">
    <source>
        <dbReference type="Proteomes" id="UP000198287"/>
    </source>
</evidence>
<dbReference type="EMBL" id="LNIX01000007">
    <property type="protein sequence ID" value="OXA51801.1"/>
    <property type="molecule type" value="Genomic_DNA"/>
</dbReference>
<dbReference type="SMART" id="SM00020">
    <property type="entry name" value="Tryp_SPc"/>
    <property type="match status" value="1"/>
</dbReference>
<evidence type="ECO:0000256" key="1">
    <source>
        <dbReference type="ARBA" id="ARBA00022670"/>
    </source>
</evidence>
<dbReference type="GO" id="GO:0004252">
    <property type="term" value="F:serine-type endopeptidase activity"/>
    <property type="evidence" value="ECO:0007669"/>
    <property type="project" value="UniProtKB-UniRule"/>
</dbReference>
<dbReference type="Gene3D" id="3.30.1640.30">
    <property type="match status" value="1"/>
</dbReference>
<keyword evidence="4 8" id="KW-0720">Serine protease</keyword>
<accession>A0A226E4G4</accession>
<feature type="domain" description="Peptidase S1" evidence="10">
    <location>
        <begin position="146"/>
        <end position="461"/>
    </location>
</feature>
<dbReference type="InterPro" id="IPR009003">
    <property type="entry name" value="Peptidase_S1_PA"/>
</dbReference>
<evidence type="ECO:0000256" key="5">
    <source>
        <dbReference type="ARBA" id="ARBA00023157"/>
    </source>
</evidence>
<evidence type="ECO:0000313" key="11">
    <source>
        <dbReference type="EMBL" id="OXA51801.1"/>
    </source>
</evidence>